<gene>
    <name evidence="3" type="ORF">KPH14_011498</name>
</gene>
<feature type="coiled-coil region" evidence="1">
    <location>
        <begin position="736"/>
        <end position="785"/>
    </location>
</feature>
<feature type="region of interest" description="Disordered" evidence="2">
    <location>
        <begin position="653"/>
        <end position="683"/>
    </location>
</feature>
<evidence type="ECO:0000256" key="1">
    <source>
        <dbReference type="SAM" id="Coils"/>
    </source>
</evidence>
<keyword evidence="4" id="KW-1185">Reference proteome</keyword>
<name>A0AAD9REL0_9HYME</name>
<feature type="compositionally biased region" description="Polar residues" evidence="2">
    <location>
        <begin position="873"/>
        <end position="885"/>
    </location>
</feature>
<evidence type="ECO:0000313" key="3">
    <source>
        <dbReference type="EMBL" id="KAK2577883.1"/>
    </source>
</evidence>
<protein>
    <submittedName>
        <fullName evidence="3">Uncharacterized protein</fullName>
    </submittedName>
</protein>
<accession>A0AAD9REL0</accession>
<reference evidence="3" key="1">
    <citation type="submission" date="2021-08" db="EMBL/GenBank/DDBJ databases">
        <authorList>
            <person name="Misof B."/>
            <person name="Oliver O."/>
            <person name="Podsiadlowski L."/>
            <person name="Donath A."/>
            <person name="Peters R."/>
            <person name="Mayer C."/>
            <person name="Rust J."/>
            <person name="Gunkel S."/>
            <person name="Lesny P."/>
            <person name="Martin S."/>
            <person name="Oeyen J.P."/>
            <person name="Petersen M."/>
            <person name="Panagiotis P."/>
            <person name="Wilbrandt J."/>
            <person name="Tanja T."/>
        </authorList>
    </citation>
    <scope>NUCLEOTIDE SEQUENCE</scope>
    <source>
        <strain evidence="3">GBR_01_08_01A</strain>
        <tissue evidence="3">Thorax + abdomen</tissue>
    </source>
</reference>
<dbReference type="EMBL" id="JAIFRP010000963">
    <property type="protein sequence ID" value="KAK2577883.1"/>
    <property type="molecule type" value="Genomic_DNA"/>
</dbReference>
<reference evidence="3" key="2">
    <citation type="journal article" date="2023" name="Commun. Biol.">
        <title>Intrasexual cuticular hydrocarbon dimorphism in a wasp sheds light on hydrocarbon biosynthesis genes in Hymenoptera.</title>
        <authorList>
            <person name="Moris V.C."/>
            <person name="Podsiadlowski L."/>
            <person name="Martin S."/>
            <person name="Oeyen J.P."/>
            <person name="Donath A."/>
            <person name="Petersen M."/>
            <person name="Wilbrandt J."/>
            <person name="Misof B."/>
            <person name="Liedtke D."/>
            <person name="Thamm M."/>
            <person name="Scheiner R."/>
            <person name="Schmitt T."/>
            <person name="Niehuis O."/>
        </authorList>
    </citation>
    <scope>NUCLEOTIDE SEQUENCE</scope>
    <source>
        <strain evidence="3">GBR_01_08_01A</strain>
    </source>
</reference>
<feature type="region of interest" description="Disordered" evidence="2">
    <location>
        <begin position="790"/>
        <end position="885"/>
    </location>
</feature>
<sequence>KIENRKVGDNPNKGCTDGAQSNKDSADTAKNEKNASSLLNNRRKIADLSPDNAKTVIMPAGKSKRLKLIPKPNLVQRRVDKREPTVPVNTVSVDTTNTETSETLHDIIRKIRDENAALSKELDNLKNSQGLVNVSQTSVKEKVKKIEEHQATGIPLQNRFEILSTAKSCVSHDPIANVKPSDKNTTADNINKQVTQNIWAQNLKGDSAIHTHNTNSPSSSNALYCVLCNKLGHPASYKGCPRRQELIARFKNKEVELNNKKIKTSNLLAKFATSELSYANALKEKSTRRFNSQSIKESAPSVNEQLVKIHKTVTESLQTQLEQLTSLVMANKTRIDGLYEIIHDCRLDIVNKSSNGNVISIPHDSDHNALCMQFRIKNSSLFTLETQDTIYTYNYNKVNWPKFKAKLNQYIIPNDLEFKNLKNSEIDSLLIDINAHITTSMKKYLPKHKPTNSTDKYNNYTLKKLHKIKSNLLSRLFKCYRTYTHRTNEDIYLTKLFLKIIKKREAEEFKKAINNYWNGKICKISIKDSKKMFPNVNRLFRFTPEEATAELTVPASSDQILDRAHIPKDNLQTDNDNNYIITNGLDKLNLLGAHFEATHTKNLKNNHTRLSHIIHSETKKWYNSVEEHNRLNSSLVFFTRTNPANNPTEEVYQKISKRNSEGPSGQPKPTTIQDVTKPSTSTATRIIHQSELEGDSLLSMEKNKVKRLKLSPKPNLVDRTKDVKKAKEPQSPLDVISVTAEETKTLERTIKEIREENEYLKSQLNSEINTESQKYKDKAVELNNRERSNRSNVWIRNSNVNANVTDTAPTTQTPPTPHNTGKPKSLPKGKKTIPPIILYEEDTKDATKTTKFNDNTLDQQRGKSKDPQIKVTYEQTPTPDTSLPL</sequence>
<keyword evidence="1" id="KW-0175">Coiled coil</keyword>
<dbReference type="Proteomes" id="UP001258017">
    <property type="component" value="Unassembled WGS sequence"/>
</dbReference>
<feature type="region of interest" description="Disordered" evidence="2">
    <location>
        <begin position="1"/>
        <end position="37"/>
    </location>
</feature>
<feature type="non-terminal residue" evidence="3">
    <location>
        <position position="1"/>
    </location>
</feature>
<feature type="compositionally biased region" description="Basic and acidic residues" evidence="2">
    <location>
        <begin position="24"/>
        <end position="33"/>
    </location>
</feature>
<feature type="compositionally biased region" description="Polar residues" evidence="2">
    <location>
        <begin position="661"/>
        <end position="683"/>
    </location>
</feature>
<comment type="caution">
    <text evidence="3">The sequence shown here is derived from an EMBL/GenBank/DDBJ whole genome shotgun (WGS) entry which is preliminary data.</text>
</comment>
<evidence type="ECO:0000256" key="2">
    <source>
        <dbReference type="SAM" id="MobiDB-lite"/>
    </source>
</evidence>
<proteinExistence type="predicted"/>
<feature type="compositionally biased region" description="Polar residues" evidence="2">
    <location>
        <begin position="794"/>
        <end position="804"/>
    </location>
</feature>
<evidence type="ECO:0000313" key="4">
    <source>
        <dbReference type="Proteomes" id="UP001258017"/>
    </source>
</evidence>
<dbReference type="AlphaFoldDB" id="A0AAD9REL0"/>
<organism evidence="3 4">
    <name type="scientific">Odynerus spinipes</name>
    <dbReference type="NCBI Taxonomy" id="1348599"/>
    <lineage>
        <taxon>Eukaryota</taxon>
        <taxon>Metazoa</taxon>
        <taxon>Ecdysozoa</taxon>
        <taxon>Arthropoda</taxon>
        <taxon>Hexapoda</taxon>
        <taxon>Insecta</taxon>
        <taxon>Pterygota</taxon>
        <taxon>Neoptera</taxon>
        <taxon>Endopterygota</taxon>
        <taxon>Hymenoptera</taxon>
        <taxon>Apocrita</taxon>
        <taxon>Aculeata</taxon>
        <taxon>Vespoidea</taxon>
        <taxon>Vespidae</taxon>
        <taxon>Eumeninae</taxon>
        <taxon>Odynerus</taxon>
    </lineage>
</organism>